<dbReference type="PANTHER" id="PTHR11616">
    <property type="entry name" value="SODIUM/CHLORIDE DEPENDENT TRANSPORTER"/>
    <property type="match status" value="1"/>
</dbReference>
<evidence type="ECO:0000256" key="4">
    <source>
        <dbReference type="ARBA" id="ARBA00022989"/>
    </source>
</evidence>
<reference evidence="9 10" key="1">
    <citation type="submission" date="2019-06" db="EMBL/GenBank/DDBJ databases">
        <title>A chromosome-scale genome assembly of the striped catfish, Pangasianodon hypophthalmus.</title>
        <authorList>
            <person name="Wen M."/>
            <person name="Zahm M."/>
            <person name="Roques C."/>
            <person name="Cabau C."/>
            <person name="Klopp C."/>
            <person name="Donnadieu C."/>
            <person name="Jouanno E."/>
            <person name="Avarre J.-C."/>
            <person name="Campet M."/>
            <person name="Ha T.T.T."/>
            <person name="Dugue R."/>
            <person name="Lampietro C."/>
            <person name="Louis A."/>
            <person name="Herpin A."/>
            <person name="Echchiki A."/>
            <person name="Berthelot C."/>
            <person name="Parey E."/>
            <person name="Roest-Crollius H."/>
            <person name="Braasch I."/>
            <person name="Postlethwait J."/>
            <person name="Bobe J."/>
            <person name="Montfort J."/>
            <person name="Bouchez O."/>
            <person name="Begum T."/>
            <person name="Schartl M."/>
            <person name="Guiguen Y."/>
        </authorList>
    </citation>
    <scope>NUCLEOTIDE SEQUENCE [LARGE SCALE GENOMIC DNA]</scope>
    <source>
        <strain evidence="9 10">Indonesia</strain>
        <tissue evidence="9">Blood</tissue>
    </source>
</reference>
<keyword evidence="5 8" id="KW-0472">Membrane</keyword>
<evidence type="ECO:0000256" key="6">
    <source>
        <dbReference type="PIRSR" id="PIRSR600175-1"/>
    </source>
</evidence>
<dbReference type="GO" id="GO:0035725">
    <property type="term" value="P:sodium ion transmembrane transport"/>
    <property type="evidence" value="ECO:0007669"/>
    <property type="project" value="TreeGrafter"/>
</dbReference>
<feature type="binding site" evidence="6">
    <location>
        <position position="67"/>
    </location>
    <ligand>
        <name>Na(+)</name>
        <dbReference type="ChEBI" id="CHEBI:29101"/>
        <label>1</label>
    </ligand>
</feature>
<evidence type="ECO:0000313" key="9">
    <source>
        <dbReference type="EMBL" id="KAB5587253.1"/>
    </source>
</evidence>
<feature type="transmembrane region" description="Helical" evidence="8">
    <location>
        <begin position="55"/>
        <end position="74"/>
    </location>
</feature>
<keyword evidence="4 8" id="KW-1133">Transmembrane helix</keyword>
<dbReference type="EMBL" id="VFJC01000002">
    <property type="protein sequence ID" value="KAB5587253.1"/>
    <property type="molecule type" value="Genomic_DNA"/>
</dbReference>
<feature type="transmembrane region" description="Helical" evidence="8">
    <location>
        <begin position="133"/>
        <end position="150"/>
    </location>
</feature>
<dbReference type="GO" id="GO:0046872">
    <property type="term" value="F:metal ion binding"/>
    <property type="evidence" value="ECO:0007669"/>
    <property type="project" value="UniProtKB-KW"/>
</dbReference>
<dbReference type="GO" id="GO:0005886">
    <property type="term" value="C:plasma membrane"/>
    <property type="evidence" value="ECO:0007669"/>
    <property type="project" value="TreeGrafter"/>
</dbReference>
<feature type="transmembrane region" description="Helical" evidence="8">
    <location>
        <begin position="171"/>
        <end position="190"/>
    </location>
</feature>
<evidence type="ECO:0000313" key="10">
    <source>
        <dbReference type="Proteomes" id="UP000327468"/>
    </source>
</evidence>
<dbReference type="PROSITE" id="PS50267">
    <property type="entry name" value="NA_NEUROTRAN_SYMP_3"/>
    <property type="match status" value="1"/>
</dbReference>
<feature type="transmembrane region" description="Helical" evidence="8">
    <location>
        <begin position="217"/>
        <end position="238"/>
    </location>
</feature>
<name>A0A5N5Q6V0_PANHP</name>
<organism evidence="9 10">
    <name type="scientific">Pangasianodon hypophthalmus</name>
    <name type="common">Striped catfish</name>
    <name type="synonym">Helicophagus hypophthalmus</name>
    <dbReference type="NCBI Taxonomy" id="310915"/>
    <lineage>
        <taxon>Eukaryota</taxon>
        <taxon>Metazoa</taxon>
        <taxon>Chordata</taxon>
        <taxon>Craniata</taxon>
        <taxon>Vertebrata</taxon>
        <taxon>Euteleostomi</taxon>
        <taxon>Actinopterygii</taxon>
        <taxon>Neopterygii</taxon>
        <taxon>Teleostei</taxon>
        <taxon>Ostariophysi</taxon>
        <taxon>Siluriformes</taxon>
        <taxon>Pangasiidae</taxon>
        <taxon>Pangasianodon</taxon>
    </lineage>
</organism>
<dbReference type="PANTHER" id="PTHR11616:SF233">
    <property type="entry name" value="TRANSPORTER"/>
    <property type="match status" value="1"/>
</dbReference>
<comment type="subcellular location">
    <subcellularLocation>
        <location evidence="1">Membrane</location>
        <topology evidence="1">Multi-pass membrane protein</topology>
    </subcellularLocation>
</comment>
<evidence type="ECO:0000256" key="7">
    <source>
        <dbReference type="SAM" id="MobiDB-lite"/>
    </source>
</evidence>
<feature type="transmembrane region" description="Helical" evidence="8">
    <location>
        <begin position="95"/>
        <end position="113"/>
    </location>
</feature>
<evidence type="ECO:0000256" key="3">
    <source>
        <dbReference type="ARBA" id="ARBA00022692"/>
    </source>
</evidence>
<feature type="region of interest" description="Disordered" evidence="7">
    <location>
        <begin position="280"/>
        <end position="307"/>
    </location>
</feature>
<keyword evidence="6" id="KW-0915">Sodium</keyword>
<proteinExistence type="predicted"/>
<dbReference type="GO" id="GO:0006865">
    <property type="term" value="P:amino acid transport"/>
    <property type="evidence" value="ECO:0007669"/>
    <property type="project" value="TreeGrafter"/>
</dbReference>
<feature type="compositionally biased region" description="Acidic residues" evidence="7">
    <location>
        <begin position="297"/>
        <end position="307"/>
    </location>
</feature>
<evidence type="ECO:0000256" key="5">
    <source>
        <dbReference type="ARBA" id="ARBA00023136"/>
    </source>
</evidence>
<keyword evidence="2" id="KW-0813">Transport</keyword>
<evidence type="ECO:0000256" key="8">
    <source>
        <dbReference type="SAM" id="Phobius"/>
    </source>
</evidence>
<sequence>MYKRWYDVQGNQLNLTGYIISNCSLEDAMNKGVEGTGLAFIAFTEAMTLFPASPFWSALFFLMLLNLGLSTMFGTMEGILTPLSDTFSSLRNHKLLFTVCSCVLACVTGLLFTQRCGNYFVVMFDDYSATLPLIIVVVFQTISVAWVYGADRFLQDIRQMLGRPVCVLYKFLWKYVCLFAMLTLLAASLLNMCFKRPQYVSWNREMASEVKLMYPDWALAMLSLLIIIAVLPVPLGYAHSVLRQRSSQSALSAEAGYAPCSTTDTDSAPLNTQLNAELNPASSPLAEEGYRLLPQTGEEEGEESTRV</sequence>
<keyword evidence="6" id="KW-0479">Metal-binding</keyword>
<dbReference type="InterPro" id="IPR037272">
    <property type="entry name" value="SNS_sf"/>
</dbReference>
<keyword evidence="3 8" id="KW-0812">Transmembrane</keyword>
<evidence type="ECO:0000256" key="2">
    <source>
        <dbReference type="ARBA" id="ARBA00022448"/>
    </source>
</evidence>
<evidence type="ECO:0000256" key="1">
    <source>
        <dbReference type="ARBA" id="ARBA00004141"/>
    </source>
</evidence>
<protein>
    <submittedName>
        <fullName evidence="9">Uncharacterized protein</fullName>
    </submittedName>
</protein>
<comment type="caution">
    <text evidence="9">The sequence shown here is derived from an EMBL/GenBank/DDBJ whole genome shotgun (WGS) entry which is preliminary data.</text>
</comment>
<accession>A0A5N5Q6V0</accession>
<dbReference type="SUPFAM" id="SSF161070">
    <property type="entry name" value="SNF-like"/>
    <property type="match status" value="1"/>
</dbReference>
<dbReference type="AlphaFoldDB" id="A0A5N5Q6V0"/>
<dbReference type="Pfam" id="PF00209">
    <property type="entry name" value="SNF"/>
    <property type="match status" value="1"/>
</dbReference>
<dbReference type="Proteomes" id="UP000327468">
    <property type="component" value="Chromosome 1"/>
</dbReference>
<dbReference type="InterPro" id="IPR000175">
    <property type="entry name" value="Na/ntran_symport"/>
</dbReference>
<keyword evidence="10" id="KW-1185">Reference proteome</keyword>
<dbReference type="PRINTS" id="PR00176">
    <property type="entry name" value="NANEUSMPORT"/>
</dbReference>
<gene>
    <name evidence="9" type="ORF">PHYPO_G00011080</name>
</gene>